<feature type="non-terminal residue" evidence="1">
    <location>
        <position position="60"/>
    </location>
</feature>
<accession>A0ACA9RWD0</accession>
<organism evidence="1 2">
    <name type="scientific">Racocetra persica</name>
    <dbReference type="NCBI Taxonomy" id="160502"/>
    <lineage>
        <taxon>Eukaryota</taxon>
        <taxon>Fungi</taxon>
        <taxon>Fungi incertae sedis</taxon>
        <taxon>Mucoromycota</taxon>
        <taxon>Glomeromycotina</taxon>
        <taxon>Glomeromycetes</taxon>
        <taxon>Diversisporales</taxon>
        <taxon>Gigasporaceae</taxon>
        <taxon>Racocetra</taxon>
    </lineage>
</organism>
<protein>
    <submittedName>
        <fullName evidence="1">7110_t:CDS:1</fullName>
    </submittedName>
</protein>
<comment type="caution">
    <text evidence="1">The sequence shown here is derived from an EMBL/GenBank/DDBJ whole genome shotgun (WGS) entry which is preliminary data.</text>
</comment>
<feature type="non-terminal residue" evidence="1">
    <location>
        <position position="1"/>
    </location>
</feature>
<dbReference type="EMBL" id="CAJVQC010074266">
    <property type="protein sequence ID" value="CAG8812924.1"/>
    <property type="molecule type" value="Genomic_DNA"/>
</dbReference>
<name>A0ACA9RWD0_9GLOM</name>
<dbReference type="Proteomes" id="UP000789920">
    <property type="component" value="Unassembled WGS sequence"/>
</dbReference>
<evidence type="ECO:0000313" key="1">
    <source>
        <dbReference type="EMBL" id="CAG8812924.1"/>
    </source>
</evidence>
<sequence length="60" mass="6676">DQSSNAIEKNQENETQGLDSSVQDDSNIENLKKQSMNNSQLNTAEITIQENCMQNSSTDI</sequence>
<gene>
    <name evidence="1" type="ORF">RPERSI_LOCUS23646</name>
</gene>
<evidence type="ECO:0000313" key="2">
    <source>
        <dbReference type="Proteomes" id="UP000789920"/>
    </source>
</evidence>
<keyword evidence="2" id="KW-1185">Reference proteome</keyword>
<proteinExistence type="predicted"/>
<reference evidence="1" key="1">
    <citation type="submission" date="2021-06" db="EMBL/GenBank/DDBJ databases">
        <authorList>
            <person name="Kallberg Y."/>
            <person name="Tangrot J."/>
            <person name="Rosling A."/>
        </authorList>
    </citation>
    <scope>NUCLEOTIDE SEQUENCE</scope>
    <source>
        <strain evidence="1">MA461A</strain>
    </source>
</reference>